<proteinExistence type="predicted"/>
<organism evidence="1 2">
    <name type="scientific">Dibothriocephalus latus</name>
    <name type="common">Fish tapeworm</name>
    <name type="synonym">Diphyllobothrium latum</name>
    <dbReference type="NCBI Taxonomy" id="60516"/>
    <lineage>
        <taxon>Eukaryota</taxon>
        <taxon>Metazoa</taxon>
        <taxon>Spiralia</taxon>
        <taxon>Lophotrochozoa</taxon>
        <taxon>Platyhelminthes</taxon>
        <taxon>Cestoda</taxon>
        <taxon>Eucestoda</taxon>
        <taxon>Diphyllobothriidea</taxon>
        <taxon>Diphyllobothriidae</taxon>
        <taxon>Dibothriocephalus</taxon>
    </lineage>
</organism>
<name>A0A3P7PB36_DIBLA</name>
<protein>
    <submittedName>
        <fullName evidence="1">Uncharacterized protein</fullName>
    </submittedName>
</protein>
<keyword evidence="2" id="KW-1185">Reference proteome</keyword>
<dbReference type="Proteomes" id="UP000281553">
    <property type="component" value="Unassembled WGS sequence"/>
</dbReference>
<evidence type="ECO:0000313" key="1">
    <source>
        <dbReference type="EMBL" id="VDN17479.1"/>
    </source>
</evidence>
<sequence>MLNLAQNLGERVRDWEKFRDHDLHLAQCFNITTEMGVRLQEESLRGYCMAHIQSLLPAEPEDNRDEVLRVNALQGDLEVADPLFHTFPAFRIFLLTPPGLVRRPNPVLSCPGQQRLYVASAQLPAPSSSTSSLSSLSGVSTHDLLNSLLSPPERGSTRMNTSWVTRNLGNFDVLLAGAFSEDCDIF</sequence>
<evidence type="ECO:0000313" key="2">
    <source>
        <dbReference type="Proteomes" id="UP000281553"/>
    </source>
</evidence>
<dbReference type="AlphaFoldDB" id="A0A3P7PB36"/>
<accession>A0A3P7PB36</accession>
<reference evidence="1 2" key="1">
    <citation type="submission" date="2018-11" db="EMBL/GenBank/DDBJ databases">
        <authorList>
            <consortium name="Pathogen Informatics"/>
        </authorList>
    </citation>
    <scope>NUCLEOTIDE SEQUENCE [LARGE SCALE GENOMIC DNA]</scope>
</reference>
<gene>
    <name evidence="1" type="ORF">DILT_LOCUS12938</name>
</gene>
<dbReference type="EMBL" id="UYRU01068233">
    <property type="protein sequence ID" value="VDN17479.1"/>
    <property type="molecule type" value="Genomic_DNA"/>
</dbReference>
<dbReference type="OrthoDB" id="6278752at2759"/>